<dbReference type="Proteomes" id="UP000002350">
    <property type="component" value="Chromosome"/>
</dbReference>
<protein>
    <submittedName>
        <fullName evidence="1">Uncharacterized protein</fullName>
    </submittedName>
</protein>
<sequence>MSLLQGATKERLSLYDWKQKNTKISKGHDSKTVTSYRHKMIPVFSSQP</sequence>
<name>D4ZLK3_SHEVD</name>
<dbReference type="EMBL" id="AP011177">
    <property type="protein sequence ID" value="BAJ02552.1"/>
    <property type="molecule type" value="Genomic_DNA"/>
</dbReference>
<dbReference type="HOGENOM" id="CLU_3157752_0_0_6"/>
<keyword evidence="2" id="KW-1185">Reference proteome</keyword>
<accession>D4ZLK3</accession>
<organism evidence="1 2">
    <name type="scientific">Shewanella violacea (strain JCM 10179 / CIP 106290 / LMG 19151 / DSS12)</name>
    <dbReference type="NCBI Taxonomy" id="637905"/>
    <lineage>
        <taxon>Bacteria</taxon>
        <taxon>Pseudomonadati</taxon>
        <taxon>Pseudomonadota</taxon>
        <taxon>Gammaproteobacteria</taxon>
        <taxon>Alteromonadales</taxon>
        <taxon>Shewanellaceae</taxon>
        <taxon>Shewanella</taxon>
    </lineage>
</organism>
<gene>
    <name evidence="1" type="ordered locus">SVI_2581</name>
</gene>
<proteinExistence type="predicted"/>
<evidence type="ECO:0000313" key="1">
    <source>
        <dbReference type="EMBL" id="BAJ02552.1"/>
    </source>
</evidence>
<dbReference type="AlphaFoldDB" id="D4ZLK3"/>
<reference evidence="2" key="1">
    <citation type="journal article" date="2010" name="Mol. Biosyst.">
        <title>Complete genome sequence and comparative analysis of Shewanella violacea, a psychrophilic and piezophilic bacterium from deep sea floor sediments.</title>
        <authorList>
            <person name="Aono E."/>
            <person name="Baba T."/>
            <person name="Ara T."/>
            <person name="Nishi T."/>
            <person name="Nakamichi T."/>
            <person name="Inamoto E."/>
            <person name="Toyonaga H."/>
            <person name="Hasegawa M."/>
            <person name="Takai Y."/>
            <person name="Okumura Y."/>
            <person name="Baba M."/>
            <person name="Tomita M."/>
            <person name="Kato C."/>
            <person name="Oshima T."/>
            <person name="Nakasone K."/>
            <person name="Mori H."/>
        </authorList>
    </citation>
    <scope>NUCLEOTIDE SEQUENCE [LARGE SCALE GENOMIC DNA]</scope>
    <source>
        <strain evidence="2">JCM 10179 / CIP 106290 / LMG 19151 / DSS12</strain>
    </source>
</reference>
<dbReference type="KEGG" id="svo:SVI_2581"/>
<evidence type="ECO:0000313" key="2">
    <source>
        <dbReference type="Proteomes" id="UP000002350"/>
    </source>
</evidence>